<dbReference type="EMBL" id="UINC01022201">
    <property type="protein sequence ID" value="SVA91337.1"/>
    <property type="molecule type" value="Genomic_DNA"/>
</dbReference>
<dbReference type="AlphaFoldDB" id="A0A381ZRC9"/>
<organism evidence="1">
    <name type="scientific">marine metagenome</name>
    <dbReference type="NCBI Taxonomy" id="408172"/>
    <lineage>
        <taxon>unclassified sequences</taxon>
        <taxon>metagenomes</taxon>
        <taxon>ecological metagenomes</taxon>
    </lineage>
</organism>
<sequence length="58" mass="6959">MNIDDHWMRPRTKAGTEEMRKRIKAMKSLLGEAVKLDATCSTRFAQKVFEEYFTFEWE</sequence>
<proteinExistence type="predicted"/>
<protein>
    <submittedName>
        <fullName evidence="1">Uncharacterized protein</fullName>
    </submittedName>
</protein>
<reference evidence="1" key="1">
    <citation type="submission" date="2018-05" db="EMBL/GenBank/DDBJ databases">
        <authorList>
            <person name="Lanie J.A."/>
            <person name="Ng W.-L."/>
            <person name="Kazmierczak K.M."/>
            <person name="Andrzejewski T.M."/>
            <person name="Davidsen T.M."/>
            <person name="Wayne K.J."/>
            <person name="Tettelin H."/>
            <person name="Glass J.I."/>
            <person name="Rusch D."/>
            <person name="Podicherti R."/>
            <person name="Tsui H.-C.T."/>
            <person name="Winkler M.E."/>
        </authorList>
    </citation>
    <scope>NUCLEOTIDE SEQUENCE</scope>
</reference>
<accession>A0A381ZRC9</accession>
<gene>
    <name evidence="1" type="ORF">METZ01_LOCUS144191</name>
</gene>
<name>A0A381ZRC9_9ZZZZ</name>
<evidence type="ECO:0000313" key="1">
    <source>
        <dbReference type="EMBL" id="SVA91337.1"/>
    </source>
</evidence>